<dbReference type="Gene3D" id="1.10.150.130">
    <property type="match status" value="1"/>
</dbReference>
<dbReference type="InterPro" id="IPR002104">
    <property type="entry name" value="Integrase_catalytic"/>
</dbReference>
<evidence type="ECO:0000259" key="7">
    <source>
        <dbReference type="PROSITE" id="PS51898"/>
    </source>
</evidence>
<accession>A0A3E2VG01</accession>
<feature type="domain" description="Tyr recombinase" evidence="7">
    <location>
        <begin position="108"/>
        <end position="298"/>
    </location>
</feature>
<gene>
    <name evidence="9" type="ORF">DXA38_20665</name>
</gene>
<dbReference type="Proteomes" id="UP000260025">
    <property type="component" value="Unassembled WGS sequence"/>
</dbReference>
<evidence type="ECO:0000259" key="8">
    <source>
        <dbReference type="PROSITE" id="PS51900"/>
    </source>
</evidence>
<dbReference type="GO" id="GO:0006310">
    <property type="term" value="P:DNA recombination"/>
    <property type="evidence" value="ECO:0007669"/>
    <property type="project" value="UniProtKB-KW"/>
</dbReference>
<protein>
    <submittedName>
        <fullName evidence="9">Recombinase XerC</fullName>
    </submittedName>
</protein>
<evidence type="ECO:0000313" key="9">
    <source>
        <dbReference type="EMBL" id="RGC09582.1"/>
    </source>
</evidence>
<dbReference type="RefSeq" id="WP_117444839.1">
    <property type="nucleotide sequence ID" value="NZ_JAJFEN010000024.1"/>
</dbReference>
<evidence type="ECO:0000256" key="2">
    <source>
        <dbReference type="ARBA" id="ARBA00008857"/>
    </source>
</evidence>
<comment type="similarity">
    <text evidence="2">Belongs to the 'phage' integrase family.</text>
</comment>
<reference evidence="9 10" key="1">
    <citation type="submission" date="2018-08" db="EMBL/GenBank/DDBJ databases">
        <title>A genome reference for cultivated species of the human gut microbiota.</title>
        <authorList>
            <person name="Zou Y."/>
            <person name="Xue W."/>
            <person name="Luo G."/>
        </authorList>
    </citation>
    <scope>NUCLEOTIDE SEQUENCE [LARGE SCALE GENOMIC DNA]</scope>
    <source>
        <strain evidence="9 10">OF01-2LB</strain>
    </source>
</reference>
<comment type="caution">
    <text evidence="9">The sequence shown here is derived from an EMBL/GenBank/DDBJ whole genome shotgun (WGS) entry which is preliminary data.</text>
</comment>
<dbReference type="InterPro" id="IPR050090">
    <property type="entry name" value="Tyrosine_recombinase_XerCD"/>
</dbReference>
<dbReference type="InterPro" id="IPR010998">
    <property type="entry name" value="Integrase_recombinase_N"/>
</dbReference>
<comment type="function">
    <text evidence="1">Site-specific tyrosine recombinase, which acts by catalyzing the cutting and rejoining of the recombining DNA molecules.</text>
</comment>
<evidence type="ECO:0000256" key="3">
    <source>
        <dbReference type="ARBA" id="ARBA00022908"/>
    </source>
</evidence>
<dbReference type="PANTHER" id="PTHR30349">
    <property type="entry name" value="PHAGE INTEGRASE-RELATED"/>
    <property type="match status" value="1"/>
</dbReference>
<dbReference type="OrthoDB" id="9801717at2"/>
<keyword evidence="5" id="KW-0233">DNA recombination</keyword>
<evidence type="ECO:0000256" key="1">
    <source>
        <dbReference type="ARBA" id="ARBA00003283"/>
    </source>
</evidence>
<dbReference type="GO" id="GO:0015074">
    <property type="term" value="P:DNA integration"/>
    <property type="evidence" value="ECO:0007669"/>
    <property type="project" value="UniProtKB-KW"/>
</dbReference>
<dbReference type="InterPro" id="IPR011010">
    <property type="entry name" value="DNA_brk_join_enz"/>
</dbReference>
<feature type="domain" description="Core-binding (CB)" evidence="8">
    <location>
        <begin position="4"/>
        <end position="86"/>
    </location>
</feature>
<dbReference type="Pfam" id="PF00589">
    <property type="entry name" value="Phage_integrase"/>
    <property type="match status" value="1"/>
</dbReference>
<dbReference type="InterPro" id="IPR013762">
    <property type="entry name" value="Integrase-like_cat_sf"/>
</dbReference>
<proteinExistence type="inferred from homology"/>
<organism evidence="9 10">
    <name type="scientific">Clostridium innocuum</name>
    <dbReference type="NCBI Taxonomy" id="1522"/>
    <lineage>
        <taxon>Bacteria</taxon>
        <taxon>Bacillati</taxon>
        <taxon>Bacillota</taxon>
        <taxon>Clostridia</taxon>
        <taxon>Eubacteriales</taxon>
        <taxon>Clostridiaceae</taxon>
        <taxon>Clostridium</taxon>
    </lineage>
</organism>
<dbReference type="AlphaFoldDB" id="A0A3E2VG01"/>
<dbReference type="PROSITE" id="PS51898">
    <property type="entry name" value="TYR_RECOMBINASE"/>
    <property type="match status" value="1"/>
</dbReference>
<dbReference type="Gene3D" id="1.10.443.10">
    <property type="entry name" value="Intergrase catalytic core"/>
    <property type="match status" value="1"/>
</dbReference>
<dbReference type="EMBL" id="QVEV01000053">
    <property type="protein sequence ID" value="RGC09582.1"/>
    <property type="molecule type" value="Genomic_DNA"/>
</dbReference>
<evidence type="ECO:0000313" key="10">
    <source>
        <dbReference type="Proteomes" id="UP000260025"/>
    </source>
</evidence>
<keyword evidence="3" id="KW-0229">DNA integration</keyword>
<keyword evidence="4 6" id="KW-0238">DNA-binding</keyword>
<dbReference type="InterPro" id="IPR004107">
    <property type="entry name" value="Integrase_SAM-like_N"/>
</dbReference>
<dbReference type="Pfam" id="PF02899">
    <property type="entry name" value="Phage_int_SAM_1"/>
    <property type="match status" value="1"/>
</dbReference>
<evidence type="ECO:0000256" key="5">
    <source>
        <dbReference type="ARBA" id="ARBA00023172"/>
    </source>
</evidence>
<dbReference type="InterPro" id="IPR044068">
    <property type="entry name" value="CB"/>
</dbReference>
<evidence type="ECO:0000256" key="6">
    <source>
        <dbReference type="PROSITE-ProRule" id="PRU01248"/>
    </source>
</evidence>
<dbReference type="PANTHER" id="PTHR30349:SF81">
    <property type="entry name" value="TYROSINE RECOMBINASE XERC"/>
    <property type="match status" value="1"/>
</dbReference>
<dbReference type="SUPFAM" id="SSF56349">
    <property type="entry name" value="DNA breaking-rejoining enzymes"/>
    <property type="match status" value="1"/>
</dbReference>
<name>A0A3E2VG01_CLOIN</name>
<evidence type="ECO:0000256" key="4">
    <source>
        <dbReference type="ARBA" id="ARBA00023125"/>
    </source>
</evidence>
<dbReference type="PROSITE" id="PS51900">
    <property type="entry name" value="CB"/>
    <property type="match status" value="1"/>
</dbReference>
<sequence>MNYILTKKIVDQYLQECSIAKELNAHTLKAYQIDLKQFLSFMERYAYDVQKESLHAYILHLHKTYQKPKTIKRKIASINALFSYLVFHDLMEINPMSRLRTTFREPRLLPRTIPNTHLSSIFNRIYDEMKDCKTSYQRKVCIRNAAVMELLFSTGMRVSELCHVRDEEINLREQYVRIYGKGSKERILQIGNPDVLKILYSYRSMFQKEIESSGFFFINKLGNPLSEQSVRLLIARYEKALKIPQHLTPHMFRHTFATQLLEEDVDIRYIQHILGHSSITTTQIYTHISSNKQKEILYHKNPRNFINQS</sequence>
<dbReference type="GO" id="GO:0003677">
    <property type="term" value="F:DNA binding"/>
    <property type="evidence" value="ECO:0007669"/>
    <property type="project" value="UniProtKB-UniRule"/>
</dbReference>